<dbReference type="PROSITE" id="PS50011">
    <property type="entry name" value="PROTEIN_KINASE_DOM"/>
    <property type="match status" value="1"/>
</dbReference>
<protein>
    <submittedName>
        <fullName evidence="11">Mitogen-activated protein kinase kinase</fullName>
        <ecNumber evidence="11">2.7.12.2</ecNumber>
    </submittedName>
</protein>
<evidence type="ECO:0000256" key="5">
    <source>
        <dbReference type="ARBA" id="ARBA00022840"/>
    </source>
</evidence>
<dbReference type="AlphaFoldDB" id="A0AAF0EWU1"/>
<dbReference type="EC" id="2.7.12.2" evidence="11"/>
<dbReference type="GO" id="GO:0004708">
    <property type="term" value="F:MAP kinase kinase activity"/>
    <property type="evidence" value="ECO:0007669"/>
    <property type="project" value="UniProtKB-EC"/>
</dbReference>
<feature type="compositionally biased region" description="Polar residues" evidence="9">
    <location>
        <begin position="60"/>
        <end position="93"/>
    </location>
</feature>
<evidence type="ECO:0000256" key="8">
    <source>
        <dbReference type="RuleBase" id="RU000304"/>
    </source>
</evidence>
<comment type="similarity">
    <text evidence="6">Belongs to the protein kinase superfamily. STE Ser/Thr protein kinase family. MAP kinase kinase subfamily.</text>
</comment>
<proteinExistence type="inferred from homology"/>
<dbReference type="InterPro" id="IPR017441">
    <property type="entry name" value="Protein_kinase_ATP_BS"/>
</dbReference>
<sequence length="425" mass="46849">MPQGRMRNFKGLQLRGMSAFGGSDSSESDNRAVAGTTDDDTQSSSNGPLSGIKDWLSPSRRANNIPSPLLNRSRQNSGEIDNSQLWQGNTSPNRKGLSYHEELSNKMHDLEVGAASSEPLDLSVENLETISELGAGNGGSVSKVIHRPTGIVMAKKSVMIDVKPEVRKQILRELQILHECRSSYIVGFYGASLSNVQVLLCMEYMDMGSLDGIYQKYGPIEVPVCGKVVVCVIHGLTYLYEVHRIIHRDVKPSNILVNGKGEIKLCDFGVSGELINSIADTFVGTSTYMSPERIQGGQYSIKSDVWSLGISLIEVAHGRFPFADEDGAEEESTMTAATVGQANQRHEAAPLSILELLQRIVYEPPPQLHKSFPPLMRTFVDACLCKDVAMRPTPMDLMNHEYVRQARAEHVSLADWVMRLRARTT</sequence>
<evidence type="ECO:0000259" key="10">
    <source>
        <dbReference type="PROSITE" id="PS50011"/>
    </source>
</evidence>
<keyword evidence="3 7" id="KW-0547">Nucleotide-binding</keyword>
<keyword evidence="2 11" id="KW-0808">Transferase</keyword>
<keyword evidence="4 11" id="KW-0418">Kinase</keyword>
<dbReference type="SMART" id="SM00220">
    <property type="entry name" value="S_TKc"/>
    <property type="match status" value="1"/>
</dbReference>
<keyword evidence="1 8" id="KW-0723">Serine/threonine-protein kinase</keyword>
<gene>
    <name evidence="11" type="primary">STE7</name>
    <name evidence="11" type="ORF">MCUN1_001044</name>
</gene>
<dbReference type="PANTHER" id="PTHR47448">
    <property type="entry name" value="DUAL SPECIFICITY MITOGEN-ACTIVATED PROTEIN KINASE KINASE DSOR1-LIKE PROTEIN"/>
    <property type="match status" value="1"/>
</dbReference>
<evidence type="ECO:0000256" key="3">
    <source>
        <dbReference type="ARBA" id="ARBA00022741"/>
    </source>
</evidence>
<evidence type="ECO:0000256" key="4">
    <source>
        <dbReference type="ARBA" id="ARBA00022777"/>
    </source>
</evidence>
<dbReference type="Gene3D" id="3.30.200.20">
    <property type="entry name" value="Phosphorylase Kinase, domain 1"/>
    <property type="match status" value="1"/>
</dbReference>
<reference evidence="11" key="1">
    <citation type="submission" date="2023-03" db="EMBL/GenBank/DDBJ databases">
        <title>Mating type loci evolution in Malassezia.</title>
        <authorList>
            <person name="Coelho M.A."/>
        </authorList>
    </citation>
    <scope>NUCLEOTIDE SEQUENCE</scope>
    <source>
        <strain evidence="11">CBS 11721</strain>
    </source>
</reference>
<dbReference type="InterPro" id="IPR011009">
    <property type="entry name" value="Kinase-like_dom_sf"/>
</dbReference>
<dbReference type="Proteomes" id="UP001219933">
    <property type="component" value="Chromosome 2"/>
</dbReference>
<dbReference type="PROSITE" id="PS00107">
    <property type="entry name" value="PROTEIN_KINASE_ATP"/>
    <property type="match status" value="1"/>
</dbReference>
<evidence type="ECO:0000256" key="2">
    <source>
        <dbReference type="ARBA" id="ARBA00022679"/>
    </source>
</evidence>
<feature type="region of interest" description="Disordered" evidence="9">
    <location>
        <begin position="1"/>
        <end position="97"/>
    </location>
</feature>
<dbReference type="Pfam" id="PF00069">
    <property type="entry name" value="Pkinase"/>
    <property type="match status" value="1"/>
</dbReference>
<dbReference type="InterPro" id="IPR008271">
    <property type="entry name" value="Ser/Thr_kinase_AS"/>
</dbReference>
<feature type="binding site" evidence="7">
    <location>
        <position position="156"/>
    </location>
    <ligand>
        <name>ATP</name>
        <dbReference type="ChEBI" id="CHEBI:30616"/>
    </ligand>
</feature>
<dbReference type="FunFam" id="3.30.200.20:FF:000040">
    <property type="entry name" value="Dual specificity mitogen-activated protein kinase kinase"/>
    <property type="match status" value="1"/>
</dbReference>
<evidence type="ECO:0000256" key="1">
    <source>
        <dbReference type="ARBA" id="ARBA00022527"/>
    </source>
</evidence>
<evidence type="ECO:0000256" key="7">
    <source>
        <dbReference type="PROSITE-ProRule" id="PRU10141"/>
    </source>
</evidence>
<organism evidence="11 12">
    <name type="scientific">Malassezia cuniculi</name>
    <dbReference type="NCBI Taxonomy" id="948313"/>
    <lineage>
        <taxon>Eukaryota</taxon>
        <taxon>Fungi</taxon>
        <taxon>Dikarya</taxon>
        <taxon>Basidiomycota</taxon>
        <taxon>Ustilaginomycotina</taxon>
        <taxon>Malasseziomycetes</taxon>
        <taxon>Malasseziales</taxon>
        <taxon>Malasseziaceae</taxon>
        <taxon>Malassezia</taxon>
    </lineage>
</organism>
<accession>A0AAF0EWU1</accession>
<feature type="domain" description="Protein kinase" evidence="10">
    <location>
        <begin position="127"/>
        <end position="403"/>
    </location>
</feature>
<dbReference type="PANTHER" id="PTHR47448:SF1">
    <property type="entry name" value="SERINE_THREONINE-PROTEIN KINASE STE7 HOMOLOG"/>
    <property type="match status" value="1"/>
</dbReference>
<dbReference type="GO" id="GO:0005524">
    <property type="term" value="F:ATP binding"/>
    <property type="evidence" value="ECO:0007669"/>
    <property type="project" value="UniProtKB-UniRule"/>
</dbReference>
<evidence type="ECO:0000256" key="6">
    <source>
        <dbReference type="ARBA" id="ARBA00038035"/>
    </source>
</evidence>
<dbReference type="GO" id="GO:0004674">
    <property type="term" value="F:protein serine/threonine kinase activity"/>
    <property type="evidence" value="ECO:0007669"/>
    <property type="project" value="UniProtKB-KW"/>
</dbReference>
<dbReference type="PROSITE" id="PS00108">
    <property type="entry name" value="PROTEIN_KINASE_ST"/>
    <property type="match status" value="1"/>
</dbReference>
<dbReference type="SUPFAM" id="SSF56112">
    <property type="entry name" value="Protein kinase-like (PK-like)"/>
    <property type="match status" value="1"/>
</dbReference>
<name>A0AAF0EWU1_9BASI</name>
<evidence type="ECO:0000256" key="9">
    <source>
        <dbReference type="SAM" id="MobiDB-lite"/>
    </source>
</evidence>
<evidence type="ECO:0000313" key="12">
    <source>
        <dbReference type="Proteomes" id="UP001219933"/>
    </source>
</evidence>
<dbReference type="EMBL" id="CP119878">
    <property type="protein sequence ID" value="WFD34207.1"/>
    <property type="molecule type" value="Genomic_DNA"/>
</dbReference>
<dbReference type="InterPro" id="IPR000719">
    <property type="entry name" value="Prot_kinase_dom"/>
</dbReference>
<dbReference type="Gene3D" id="1.10.510.10">
    <property type="entry name" value="Transferase(Phosphotransferase) domain 1"/>
    <property type="match status" value="1"/>
</dbReference>
<dbReference type="InterPro" id="IPR050915">
    <property type="entry name" value="MAP_kinase_kinase"/>
</dbReference>
<keyword evidence="12" id="KW-1185">Reference proteome</keyword>
<evidence type="ECO:0000313" key="11">
    <source>
        <dbReference type="EMBL" id="WFD34207.1"/>
    </source>
</evidence>
<keyword evidence="5 7" id="KW-0067">ATP-binding</keyword>